<protein>
    <submittedName>
        <fullName evidence="2">Uncharacterized protein</fullName>
    </submittedName>
</protein>
<organism evidence="2 3">
    <name type="scientific">Eimeria praecox</name>
    <dbReference type="NCBI Taxonomy" id="51316"/>
    <lineage>
        <taxon>Eukaryota</taxon>
        <taxon>Sar</taxon>
        <taxon>Alveolata</taxon>
        <taxon>Apicomplexa</taxon>
        <taxon>Conoidasida</taxon>
        <taxon>Coccidia</taxon>
        <taxon>Eucoccidiorida</taxon>
        <taxon>Eimeriorina</taxon>
        <taxon>Eimeriidae</taxon>
        <taxon>Eimeria</taxon>
    </lineage>
</organism>
<proteinExistence type="predicted"/>
<feature type="region of interest" description="Disordered" evidence="1">
    <location>
        <begin position="1"/>
        <end position="34"/>
    </location>
</feature>
<dbReference type="EMBL" id="HG694520">
    <property type="protein sequence ID" value="CDI85933.1"/>
    <property type="molecule type" value="Genomic_DNA"/>
</dbReference>
<feature type="compositionally biased region" description="Basic residues" evidence="1">
    <location>
        <begin position="25"/>
        <end position="34"/>
    </location>
</feature>
<reference evidence="2" key="1">
    <citation type="submission" date="2013-10" db="EMBL/GenBank/DDBJ databases">
        <title>Genomic analysis of the causative agents of coccidiosis in chickens.</title>
        <authorList>
            <person name="Reid A.J."/>
            <person name="Blake D."/>
            <person name="Billington K."/>
            <person name="Browne H."/>
            <person name="Dunn M."/>
            <person name="Hung S."/>
            <person name="Kawahara F."/>
            <person name="Miranda-Saavedra D."/>
            <person name="Mourier T."/>
            <person name="Nagra H."/>
            <person name="Otto T.D."/>
            <person name="Rawlings N."/>
            <person name="Sanchez A."/>
            <person name="Sanders M."/>
            <person name="Subramaniam C."/>
            <person name="Tay Y."/>
            <person name="Dear P."/>
            <person name="Doerig C."/>
            <person name="Gruber A."/>
            <person name="Parkinson J."/>
            <person name="Shirley M."/>
            <person name="Wan K.L."/>
            <person name="Berriman M."/>
            <person name="Tomley F."/>
            <person name="Pain A."/>
        </authorList>
    </citation>
    <scope>NUCLEOTIDE SEQUENCE [LARGE SCALE GENOMIC DNA]</scope>
    <source>
        <strain evidence="2">Houghton</strain>
    </source>
</reference>
<feature type="region of interest" description="Disordered" evidence="1">
    <location>
        <begin position="108"/>
        <end position="128"/>
    </location>
</feature>
<accession>U6H380</accession>
<dbReference type="VEuPathDB" id="ToxoDB:EPH_0066480"/>
<dbReference type="AlphaFoldDB" id="U6H380"/>
<sequence length="128" mass="13690">MSEDGEGEEERTPSPQVDNKDRTTQRPRRAAALRIKRSAAAAAAAAATTEAAVAATAAASSATPPPVPAKYREELNTVDREILQILHKGIPPTDVLSNREEYIKMKKAMEVPEGEEEAEGEGEQPNGP</sequence>
<dbReference type="Proteomes" id="UP000018201">
    <property type="component" value="Unassembled WGS sequence"/>
</dbReference>
<keyword evidence="3" id="KW-1185">Reference proteome</keyword>
<reference evidence="2" key="2">
    <citation type="submission" date="2013-10" db="EMBL/GenBank/DDBJ databases">
        <authorList>
            <person name="Aslett M."/>
        </authorList>
    </citation>
    <scope>NUCLEOTIDE SEQUENCE [LARGE SCALE GENOMIC DNA]</scope>
    <source>
        <strain evidence="2">Houghton</strain>
    </source>
</reference>
<gene>
    <name evidence="2" type="ORF">EPH_0066480</name>
</gene>
<feature type="compositionally biased region" description="Acidic residues" evidence="1">
    <location>
        <begin position="112"/>
        <end position="122"/>
    </location>
</feature>
<evidence type="ECO:0000313" key="2">
    <source>
        <dbReference type="EMBL" id="CDI85933.1"/>
    </source>
</evidence>
<evidence type="ECO:0000256" key="1">
    <source>
        <dbReference type="SAM" id="MobiDB-lite"/>
    </source>
</evidence>
<evidence type="ECO:0000313" key="3">
    <source>
        <dbReference type="Proteomes" id="UP000018201"/>
    </source>
</evidence>
<dbReference type="OrthoDB" id="354717at2759"/>
<name>U6H380_9EIME</name>